<keyword evidence="2" id="KW-1185">Reference proteome</keyword>
<dbReference type="RefSeq" id="WP_344174168.1">
    <property type="nucleotide sequence ID" value="NZ_BAAARY010000023.1"/>
</dbReference>
<comment type="caution">
    <text evidence="1">The sequence shown here is derived from an EMBL/GenBank/DDBJ whole genome shotgun (WGS) entry which is preliminary data.</text>
</comment>
<protein>
    <recommendedName>
        <fullName evidence="3">VOC family protein</fullName>
    </recommendedName>
</protein>
<accession>A0ABN3NQI7</accession>
<name>A0ABN3NQI7_9ACTN</name>
<dbReference type="Gene3D" id="3.10.180.10">
    <property type="entry name" value="2,3-Dihydroxybiphenyl 1,2-Dioxygenase, domain 1"/>
    <property type="match status" value="1"/>
</dbReference>
<dbReference type="SUPFAM" id="SSF54593">
    <property type="entry name" value="Glyoxalase/Bleomycin resistance protein/Dihydroxybiphenyl dioxygenase"/>
    <property type="match status" value="1"/>
</dbReference>
<gene>
    <name evidence="1" type="ORF">GCM10010201_33260</name>
</gene>
<evidence type="ECO:0000313" key="2">
    <source>
        <dbReference type="Proteomes" id="UP001499978"/>
    </source>
</evidence>
<sequence>MADEVTVPLLPCSSIDVIADFYRVLGFRVTYRQTRPNPYLTLRREDLHLHFFGIADFDSENSYGSCLVLVPDVEGLYQAFAVGMRAAYGKVLVSGIPRMTRPRAKKNMDGVTGFSVVDPGGNWIRITAKSPPGATPEPTGRLAVTLQNAVVQGDSRGDHRQAARILDGGLTRPDAGDDPAVLVQALAYRAETAMTLADPDTARESLTRIERVELTADVRQQIAAVLDTVAELADSLP</sequence>
<organism evidence="1 2">
    <name type="scientific">Pilimelia columellifera subsp. columellifera</name>
    <dbReference type="NCBI Taxonomy" id="706583"/>
    <lineage>
        <taxon>Bacteria</taxon>
        <taxon>Bacillati</taxon>
        <taxon>Actinomycetota</taxon>
        <taxon>Actinomycetes</taxon>
        <taxon>Micromonosporales</taxon>
        <taxon>Micromonosporaceae</taxon>
        <taxon>Pilimelia</taxon>
    </lineage>
</organism>
<reference evidence="1 2" key="1">
    <citation type="journal article" date="2019" name="Int. J. Syst. Evol. Microbiol.">
        <title>The Global Catalogue of Microorganisms (GCM) 10K type strain sequencing project: providing services to taxonomists for standard genome sequencing and annotation.</title>
        <authorList>
            <consortium name="The Broad Institute Genomics Platform"/>
            <consortium name="The Broad Institute Genome Sequencing Center for Infectious Disease"/>
            <person name="Wu L."/>
            <person name="Ma J."/>
        </authorList>
    </citation>
    <scope>NUCLEOTIDE SEQUENCE [LARGE SCALE GENOMIC DNA]</scope>
    <source>
        <strain evidence="1 2">JCM 3367</strain>
    </source>
</reference>
<proteinExistence type="predicted"/>
<dbReference type="Proteomes" id="UP001499978">
    <property type="component" value="Unassembled WGS sequence"/>
</dbReference>
<dbReference type="EMBL" id="BAAARY010000023">
    <property type="protein sequence ID" value="GAA2531043.1"/>
    <property type="molecule type" value="Genomic_DNA"/>
</dbReference>
<evidence type="ECO:0000313" key="1">
    <source>
        <dbReference type="EMBL" id="GAA2531043.1"/>
    </source>
</evidence>
<evidence type="ECO:0008006" key="3">
    <source>
        <dbReference type="Google" id="ProtNLM"/>
    </source>
</evidence>
<dbReference type="InterPro" id="IPR029068">
    <property type="entry name" value="Glyas_Bleomycin-R_OHBP_Dase"/>
</dbReference>